<dbReference type="AlphaFoldDB" id="A0A3N6S2V7"/>
<evidence type="ECO:0000256" key="2">
    <source>
        <dbReference type="ARBA" id="ARBA00004581"/>
    </source>
</evidence>
<gene>
    <name evidence="13" type="ORF">DY000_02059880</name>
    <name evidence="12" type="ORF">F2Q70_00043112</name>
</gene>
<dbReference type="GO" id="GO:0015979">
    <property type="term" value="P:photosynthesis"/>
    <property type="evidence" value="ECO:0007669"/>
    <property type="project" value="UniProtKB-UniRule"/>
</dbReference>
<reference evidence="13" key="2">
    <citation type="submission" date="2019-12" db="EMBL/GenBank/DDBJ databases">
        <authorList>
            <person name="Studholme D.J."/>
            <person name="Sarris P."/>
        </authorList>
    </citation>
    <scope>NUCLEOTIDE SEQUENCE</scope>
    <source>
        <strain evidence="13">PFS-1207/04</strain>
        <tissue evidence="13">Leaf</tissue>
    </source>
</reference>
<dbReference type="Pfam" id="PF03244">
    <property type="entry name" value="PSI_PsaH"/>
    <property type="match status" value="1"/>
</dbReference>
<keyword evidence="4 11" id="KW-0150">Chloroplast</keyword>
<keyword evidence="14" id="KW-1185">Reference proteome</keyword>
<evidence type="ECO:0000256" key="10">
    <source>
        <dbReference type="ARBA" id="ARBA00023136"/>
    </source>
</evidence>
<proteinExistence type="inferred from homology"/>
<keyword evidence="6 11" id="KW-0934">Plastid</keyword>
<evidence type="ECO:0000256" key="6">
    <source>
        <dbReference type="ARBA" id="ARBA00022640"/>
    </source>
</evidence>
<evidence type="ECO:0000256" key="7">
    <source>
        <dbReference type="ARBA" id="ARBA00022692"/>
    </source>
</evidence>
<dbReference type="GO" id="GO:0009538">
    <property type="term" value="C:photosystem I reaction center"/>
    <property type="evidence" value="ECO:0007669"/>
    <property type="project" value="UniProtKB-UniRule"/>
</dbReference>
<evidence type="ECO:0000256" key="9">
    <source>
        <dbReference type="ARBA" id="ARBA00023078"/>
    </source>
</evidence>
<protein>
    <recommendedName>
        <fullName evidence="11">Photosystem I reaction center subunit VI</fullName>
        <shortName evidence="11">PSI-H</shortName>
    </recommendedName>
</protein>
<dbReference type="InterPro" id="IPR004928">
    <property type="entry name" value="PSI_PsaH"/>
</dbReference>
<reference evidence="12" key="1">
    <citation type="submission" date="2019-12" db="EMBL/GenBank/DDBJ databases">
        <title>Genome sequencing and annotation of Brassica cretica.</title>
        <authorList>
            <person name="Studholme D.J."/>
            <person name="Sarris P.F."/>
        </authorList>
    </citation>
    <scope>NUCLEOTIDE SEQUENCE</scope>
    <source>
        <strain evidence="12">PFS-102/07</strain>
        <tissue evidence="12">Leaf</tissue>
    </source>
</reference>
<evidence type="ECO:0000256" key="3">
    <source>
        <dbReference type="ARBA" id="ARBA00010155"/>
    </source>
</evidence>
<dbReference type="PANTHER" id="PTHR34787:SF1">
    <property type="entry name" value="PHOTOSYSTEM I REACTION CENTER SUBUNIT VI-2, CHLOROPLASTIC"/>
    <property type="match status" value="1"/>
</dbReference>
<keyword evidence="7" id="KW-0812">Transmembrane</keyword>
<evidence type="ECO:0000313" key="12">
    <source>
        <dbReference type="EMBL" id="KAF2594741.1"/>
    </source>
</evidence>
<organism evidence="12">
    <name type="scientific">Brassica cretica</name>
    <name type="common">Mustard</name>
    <dbReference type="NCBI Taxonomy" id="69181"/>
    <lineage>
        <taxon>Eukaryota</taxon>
        <taxon>Viridiplantae</taxon>
        <taxon>Streptophyta</taxon>
        <taxon>Embryophyta</taxon>
        <taxon>Tracheophyta</taxon>
        <taxon>Spermatophyta</taxon>
        <taxon>Magnoliopsida</taxon>
        <taxon>eudicotyledons</taxon>
        <taxon>Gunneridae</taxon>
        <taxon>Pentapetalae</taxon>
        <taxon>rosids</taxon>
        <taxon>malvids</taxon>
        <taxon>Brassicales</taxon>
        <taxon>Brassicaceae</taxon>
        <taxon>Brassiceae</taxon>
        <taxon>Brassica</taxon>
    </lineage>
</organism>
<evidence type="ECO:0000313" key="14">
    <source>
        <dbReference type="Proteomes" id="UP000266723"/>
    </source>
</evidence>
<dbReference type="PANTHER" id="PTHR34787">
    <property type="entry name" value="PHOTOSYSTEM I REACTION CENTER SUBUNIT VI-2, CHLOROPLASTIC"/>
    <property type="match status" value="1"/>
</dbReference>
<name>A0A3N6S2V7_BRACR</name>
<accession>A0A3N6S2V7</accession>
<reference evidence="13 14" key="3">
    <citation type="journal article" date="2020" name="BMC Genomics">
        <title>Intraspecific diversification of the crop wild relative Brassica cretica Lam. using demographic model selection.</title>
        <authorList>
            <person name="Kioukis A."/>
            <person name="Michalopoulou V.A."/>
            <person name="Briers L."/>
            <person name="Pirintsos S."/>
            <person name="Studholme D.J."/>
            <person name="Pavlidis P."/>
            <person name="Sarris P.F."/>
        </authorList>
    </citation>
    <scope>NUCLEOTIDE SEQUENCE [LARGE SCALE GENOMIC DNA]</scope>
    <source>
        <strain evidence="14">cv. PFS-1207/04</strain>
        <strain evidence="13">PFS-1207/04</strain>
    </source>
</reference>
<comment type="function">
    <text evidence="1">Possible role could be the docking of the LHC I antenna complex to the core complex.</text>
</comment>
<evidence type="ECO:0000256" key="4">
    <source>
        <dbReference type="ARBA" id="ARBA00022528"/>
    </source>
</evidence>
<dbReference type="EMBL" id="QGKV02001556">
    <property type="protein sequence ID" value="KAF3518133.1"/>
    <property type="molecule type" value="Genomic_DNA"/>
</dbReference>
<comment type="function">
    <text evidence="11">Docking of the LHC I antenna complex to the core complex.</text>
</comment>
<keyword evidence="8 11" id="KW-0603">Photosystem I</keyword>
<evidence type="ECO:0000256" key="8">
    <source>
        <dbReference type="ARBA" id="ARBA00022836"/>
    </source>
</evidence>
<keyword evidence="5 11" id="KW-0602">Photosynthesis</keyword>
<sequence length="82" mass="8980">MASFETITAVQPLTAVKGLRGSSLSGSKLFIKPSRKSFKSKSTRAGALVAKYGDKSVIFAASQVFYSWRRLFAYLCQCFSLS</sequence>
<dbReference type="EMBL" id="QGKY02000164">
    <property type="protein sequence ID" value="KAF2594741.1"/>
    <property type="molecule type" value="Genomic_DNA"/>
</dbReference>
<dbReference type="Proteomes" id="UP000266723">
    <property type="component" value="Unassembled WGS sequence"/>
</dbReference>
<keyword evidence="9 11" id="KW-0793">Thylakoid</keyword>
<comment type="caution">
    <text evidence="12">The sequence shown here is derived from an EMBL/GenBank/DDBJ whole genome shotgun (WGS) entry which is preliminary data.</text>
</comment>
<dbReference type="GO" id="GO:0009535">
    <property type="term" value="C:chloroplast thylakoid membrane"/>
    <property type="evidence" value="ECO:0007669"/>
    <property type="project" value="UniProtKB-SubCell"/>
</dbReference>
<evidence type="ECO:0000313" key="13">
    <source>
        <dbReference type="EMBL" id="KAF3518133.1"/>
    </source>
</evidence>
<keyword evidence="10" id="KW-0472">Membrane</keyword>
<comment type="subcellular location">
    <subcellularLocation>
        <location evidence="2 11">Plastid</location>
        <location evidence="2 11">Chloroplast thylakoid membrane</location>
        <topology evidence="2 11">Single-pass membrane protein</topology>
    </subcellularLocation>
</comment>
<evidence type="ECO:0000256" key="11">
    <source>
        <dbReference type="RuleBase" id="RU369105"/>
    </source>
</evidence>
<comment type="similarity">
    <text evidence="3 11">Belongs to the psaH family.</text>
</comment>
<evidence type="ECO:0000256" key="1">
    <source>
        <dbReference type="ARBA" id="ARBA00002502"/>
    </source>
</evidence>
<evidence type="ECO:0000256" key="5">
    <source>
        <dbReference type="ARBA" id="ARBA00022531"/>
    </source>
</evidence>